<dbReference type="NCBIfam" id="NF004397">
    <property type="entry name" value="PRK05755.1"/>
    <property type="match status" value="1"/>
</dbReference>
<evidence type="ECO:0000256" key="9">
    <source>
        <dbReference type="ARBA" id="ARBA00022763"/>
    </source>
</evidence>
<evidence type="ECO:0000256" key="6">
    <source>
        <dbReference type="ARBA" id="ARBA00022695"/>
    </source>
</evidence>
<dbReference type="GO" id="GO:0008408">
    <property type="term" value="F:3'-5' exonuclease activity"/>
    <property type="evidence" value="ECO:0007669"/>
    <property type="project" value="UniProtKB-UniRule"/>
</dbReference>
<dbReference type="SMART" id="SM00474">
    <property type="entry name" value="35EXOc"/>
    <property type="match status" value="1"/>
</dbReference>
<comment type="catalytic activity">
    <reaction evidence="15 17">
        <text>DNA(n) + a 2'-deoxyribonucleoside 5'-triphosphate = DNA(n+1) + diphosphate</text>
        <dbReference type="Rhea" id="RHEA:22508"/>
        <dbReference type="Rhea" id="RHEA-COMP:17339"/>
        <dbReference type="Rhea" id="RHEA-COMP:17340"/>
        <dbReference type="ChEBI" id="CHEBI:33019"/>
        <dbReference type="ChEBI" id="CHEBI:61560"/>
        <dbReference type="ChEBI" id="CHEBI:173112"/>
        <dbReference type="EC" id="2.7.7.7"/>
    </reaction>
</comment>
<dbReference type="CDD" id="cd09859">
    <property type="entry name" value="PIN_53EXO"/>
    <property type="match status" value="1"/>
</dbReference>
<keyword evidence="10 17" id="KW-0378">Hydrolase</keyword>
<dbReference type="NCBIfam" id="TIGR00593">
    <property type="entry name" value="pola"/>
    <property type="match status" value="1"/>
</dbReference>
<dbReference type="GO" id="GO:0003887">
    <property type="term" value="F:DNA-directed DNA polymerase activity"/>
    <property type="evidence" value="ECO:0007669"/>
    <property type="project" value="UniProtKB-UniRule"/>
</dbReference>
<comment type="function">
    <text evidence="17">In addition to polymerase activity, this DNA polymerase exhibits 3'-5' and 5'-3' exonuclease activity.</text>
</comment>
<dbReference type="AlphaFoldDB" id="A0A7V8CEC8"/>
<dbReference type="FunFam" id="3.40.50.1010:FF:000001">
    <property type="entry name" value="DNA polymerase I"/>
    <property type="match status" value="1"/>
</dbReference>
<evidence type="ECO:0000256" key="15">
    <source>
        <dbReference type="ARBA" id="ARBA00049244"/>
    </source>
</evidence>
<evidence type="ECO:0000256" key="14">
    <source>
        <dbReference type="ARBA" id="ARBA00023204"/>
    </source>
</evidence>
<comment type="caution">
    <text evidence="21">The sequence shown here is derived from an EMBL/GenBank/DDBJ whole genome shotgun (WGS) entry which is preliminary data.</text>
</comment>
<accession>A0A7V8CEC8</accession>
<dbReference type="InterPro" id="IPR012337">
    <property type="entry name" value="RNaseH-like_sf"/>
</dbReference>
<evidence type="ECO:0000259" key="20">
    <source>
        <dbReference type="SMART" id="SM00482"/>
    </source>
</evidence>
<dbReference type="InterPro" id="IPR018320">
    <property type="entry name" value="DNA_polymerase_1"/>
</dbReference>
<comment type="similarity">
    <text evidence="1 17">Belongs to the DNA polymerase type-A family.</text>
</comment>
<dbReference type="SUPFAM" id="SSF88723">
    <property type="entry name" value="PIN domain-like"/>
    <property type="match status" value="1"/>
</dbReference>
<dbReference type="Gene3D" id="1.20.1060.10">
    <property type="entry name" value="Taq DNA Polymerase, Chain T, domain 4"/>
    <property type="match status" value="1"/>
</dbReference>
<evidence type="ECO:0000313" key="22">
    <source>
        <dbReference type="Proteomes" id="UP000449004"/>
    </source>
</evidence>
<dbReference type="InterPro" id="IPR019760">
    <property type="entry name" value="DNA-dir_DNA_pol_A_CS"/>
</dbReference>
<dbReference type="EC" id="2.7.7.7" evidence="3 16"/>
<dbReference type="Proteomes" id="UP000449004">
    <property type="component" value="Unassembled WGS sequence"/>
</dbReference>
<dbReference type="Gene3D" id="3.40.50.1010">
    <property type="entry name" value="5'-nuclease"/>
    <property type="match status" value="1"/>
</dbReference>
<keyword evidence="14 17" id="KW-0234">DNA repair</keyword>
<dbReference type="FunFam" id="1.10.150.20:FF:000003">
    <property type="entry name" value="DNA polymerase I"/>
    <property type="match status" value="1"/>
</dbReference>
<dbReference type="SUPFAM" id="SSF53098">
    <property type="entry name" value="Ribonuclease H-like"/>
    <property type="match status" value="1"/>
</dbReference>
<dbReference type="InterPro" id="IPR002298">
    <property type="entry name" value="DNA_polymerase_A"/>
</dbReference>
<dbReference type="PANTHER" id="PTHR10133">
    <property type="entry name" value="DNA POLYMERASE I"/>
    <property type="match status" value="1"/>
</dbReference>
<keyword evidence="6 17" id="KW-0548">Nucleotidyltransferase</keyword>
<evidence type="ECO:0000256" key="10">
    <source>
        <dbReference type="ARBA" id="ARBA00022801"/>
    </source>
</evidence>
<evidence type="ECO:0000256" key="11">
    <source>
        <dbReference type="ARBA" id="ARBA00022839"/>
    </source>
</evidence>
<feature type="domain" description="3'-5' exonuclease" evidence="18">
    <location>
        <begin position="325"/>
        <end position="512"/>
    </location>
</feature>
<dbReference type="CDD" id="cd08637">
    <property type="entry name" value="DNA_pol_A_pol_I_C"/>
    <property type="match status" value="1"/>
</dbReference>
<dbReference type="CDD" id="cd06139">
    <property type="entry name" value="DNA_polA_I_Ecoli_like_exo"/>
    <property type="match status" value="1"/>
</dbReference>
<dbReference type="Gene3D" id="1.10.150.20">
    <property type="entry name" value="5' to 3' exonuclease, C-terminal subdomain"/>
    <property type="match status" value="2"/>
</dbReference>
<dbReference type="Gene3D" id="3.30.70.370">
    <property type="match status" value="1"/>
</dbReference>
<comment type="subunit">
    <text evidence="2">Single-chain monomer with multiple functions.</text>
</comment>
<evidence type="ECO:0000256" key="2">
    <source>
        <dbReference type="ARBA" id="ARBA00011541"/>
    </source>
</evidence>
<dbReference type="Pfam" id="PF01612">
    <property type="entry name" value="DNA_pol_A_exo1"/>
    <property type="match status" value="1"/>
</dbReference>
<dbReference type="CDD" id="cd09898">
    <property type="entry name" value="H3TH_53EXO"/>
    <property type="match status" value="1"/>
</dbReference>
<dbReference type="InterPro" id="IPR043502">
    <property type="entry name" value="DNA/RNA_pol_sf"/>
</dbReference>
<dbReference type="InterPro" id="IPR020046">
    <property type="entry name" value="5-3_exonucl_a-hlix_arch_N"/>
</dbReference>
<dbReference type="GO" id="GO:0003677">
    <property type="term" value="F:DNA binding"/>
    <property type="evidence" value="ECO:0007669"/>
    <property type="project" value="UniProtKB-UniRule"/>
</dbReference>
<dbReference type="FunFam" id="1.20.1060.10:FF:000001">
    <property type="entry name" value="DNA polymerase I"/>
    <property type="match status" value="1"/>
</dbReference>
<evidence type="ECO:0000256" key="5">
    <source>
        <dbReference type="ARBA" id="ARBA00022679"/>
    </source>
</evidence>
<dbReference type="GO" id="GO:0006261">
    <property type="term" value="P:DNA-templated DNA replication"/>
    <property type="evidence" value="ECO:0007669"/>
    <property type="project" value="UniProtKB-UniRule"/>
</dbReference>
<keyword evidence="13 17" id="KW-0238">DNA-binding</keyword>
<dbReference type="InterPro" id="IPR036397">
    <property type="entry name" value="RNaseH_sf"/>
</dbReference>
<dbReference type="GO" id="GO:0008409">
    <property type="term" value="F:5'-3' exonuclease activity"/>
    <property type="evidence" value="ECO:0007669"/>
    <property type="project" value="UniProtKB-UniRule"/>
</dbReference>
<evidence type="ECO:0000256" key="13">
    <source>
        <dbReference type="ARBA" id="ARBA00023125"/>
    </source>
</evidence>
<name>A0A7V8CEC8_9GAMM</name>
<protein>
    <recommendedName>
        <fullName evidence="4 16">DNA polymerase I</fullName>
        <ecNumber evidence="3 16">2.7.7.7</ecNumber>
    </recommendedName>
</protein>
<evidence type="ECO:0000256" key="12">
    <source>
        <dbReference type="ARBA" id="ARBA00022932"/>
    </source>
</evidence>
<keyword evidence="7 17" id="KW-0235">DNA replication</keyword>
<dbReference type="SMART" id="SM00475">
    <property type="entry name" value="53EXOc"/>
    <property type="match status" value="1"/>
</dbReference>
<dbReference type="SUPFAM" id="SSF47807">
    <property type="entry name" value="5' to 3' exonuclease, C-terminal subdomain"/>
    <property type="match status" value="1"/>
</dbReference>
<proteinExistence type="inferred from homology"/>
<dbReference type="InterPro" id="IPR008918">
    <property type="entry name" value="HhH2"/>
</dbReference>
<dbReference type="InterPro" id="IPR002562">
    <property type="entry name" value="3'-5'_exonuclease_dom"/>
</dbReference>
<keyword evidence="9 17" id="KW-0227">DNA damage</keyword>
<dbReference type="RefSeq" id="WP_152152092.1">
    <property type="nucleotide sequence ID" value="NZ_WELC01000007.1"/>
</dbReference>
<keyword evidence="8" id="KW-0540">Nuclease</keyword>
<evidence type="ECO:0000256" key="8">
    <source>
        <dbReference type="ARBA" id="ARBA00022722"/>
    </source>
</evidence>
<dbReference type="PRINTS" id="PR00868">
    <property type="entry name" value="DNAPOLI"/>
</dbReference>
<evidence type="ECO:0000256" key="7">
    <source>
        <dbReference type="ARBA" id="ARBA00022705"/>
    </source>
</evidence>
<organism evidence="21 22">
    <name type="scientific">Stenotrophomonas rhizophila</name>
    <dbReference type="NCBI Taxonomy" id="216778"/>
    <lineage>
        <taxon>Bacteria</taxon>
        <taxon>Pseudomonadati</taxon>
        <taxon>Pseudomonadota</taxon>
        <taxon>Gammaproteobacteria</taxon>
        <taxon>Lysobacterales</taxon>
        <taxon>Lysobacteraceae</taxon>
        <taxon>Stenotrophomonas</taxon>
    </lineage>
</organism>
<dbReference type="Pfam" id="PF02739">
    <property type="entry name" value="5_3_exonuc_N"/>
    <property type="match status" value="1"/>
</dbReference>
<evidence type="ECO:0000259" key="18">
    <source>
        <dbReference type="SMART" id="SM00474"/>
    </source>
</evidence>
<keyword evidence="5 17" id="KW-0808">Transferase</keyword>
<dbReference type="InterPro" id="IPR036279">
    <property type="entry name" value="5-3_exonuclease_C_sf"/>
</dbReference>
<gene>
    <name evidence="17 21" type="primary">polA</name>
    <name evidence="21" type="ORF">F9K92_07200</name>
</gene>
<feature type="domain" description="DNA-directed DNA polymerase family A palm" evidence="20">
    <location>
        <begin position="681"/>
        <end position="887"/>
    </location>
</feature>
<sequence length="923" mass="101501">MSRLVLIDGSSYLYRAFHALPPLTNAHGEPTGALFGVVNMLRATLKERPEYVAFVVDAPGKTFRDDLYADYKANRPPMPDDLRPQIEPMCRIVEALGLSILRIPGVEADDVIGTLALQGHRDGLQVTISTGDKDFAQLVRPGIELVNTMTGSRMDSDAAVMEKFGVRADQIVDLLALMGDAVDNVPGVEKCGPKTAAKWLAEYQHLDGVIAAAPTMKGKIGENLRAALERLPLNRELVTIRTDVPLEVTAQTLPLREPDVPSLGELYLRYGFTQALKELGGPVPAPAAASDAPVSLRGTAAGYARATPDEAVVPVDPALSAPGEYEMVLTSEQLDAWVQRLADAELISFDTETDALDAMRANLVGISLAVEPGRAAYIPVGHDYPGAPAQLPREQVLAALRPALEDPSKKKLGQHGKYDLHVLRRHGVNVQGYHDDTMLESFVLNSTATRHDMDSLAMRYLGYTTIKFEEVAGKGAKQISFSQVGLDEACRYAAEDADVTLRLHHALQPQLRATPSLDSVYRDIEMPLVPVLTRIEANGVHIDMAELRRQSQDLGSRMLAAQQKATELAGRTFNLDSPKQLQAVLFDELQLPALVKTPKGQPSTNEEALEAIAEQHELPRVILEYRGLAKLRSTYTDKLPEMINQDTGRVHTSYHQSGAATGRLSSSDPNLQNIPIRTEDGRRIRRAFVAPPGRKILACDYSQIELRIMAHLSEDPGLVRAFEQGVDVHRATAAEVFSRPLEEVTSNERRAAKAINFGLMYGMSAFGLARNLGIDRGQAQDYVALYFSRYPGVRDFMERMRQQAREQGYVETLFGRRLYLNDINARNQGLRAGAERAAINAPMQGTAADIIKRAMVKVDSWLEDHSDQAKMILQVHDELVFETESSFLDTLRLKVVELMSSAAELRVPLVVDAGVGDNWDEAH</sequence>
<dbReference type="InterPro" id="IPR029060">
    <property type="entry name" value="PIN-like_dom_sf"/>
</dbReference>
<dbReference type="Gene3D" id="3.30.420.10">
    <property type="entry name" value="Ribonuclease H-like superfamily/Ribonuclease H"/>
    <property type="match status" value="1"/>
</dbReference>
<evidence type="ECO:0000256" key="3">
    <source>
        <dbReference type="ARBA" id="ARBA00012417"/>
    </source>
</evidence>
<dbReference type="FunFam" id="1.10.150.20:FF:000002">
    <property type="entry name" value="DNA polymerase I"/>
    <property type="match status" value="1"/>
</dbReference>
<dbReference type="PANTHER" id="PTHR10133:SF27">
    <property type="entry name" value="DNA POLYMERASE NU"/>
    <property type="match status" value="1"/>
</dbReference>
<dbReference type="InterPro" id="IPR002421">
    <property type="entry name" value="5-3_exonuclease"/>
</dbReference>
<dbReference type="Pfam" id="PF00476">
    <property type="entry name" value="DNA_pol_A"/>
    <property type="match status" value="1"/>
</dbReference>
<dbReference type="FunFam" id="3.30.420.10:FF:000026">
    <property type="entry name" value="DNA polymerase I"/>
    <property type="match status" value="1"/>
</dbReference>
<dbReference type="InterPro" id="IPR020045">
    <property type="entry name" value="DNA_polI_H3TH"/>
</dbReference>
<keyword evidence="11 17" id="KW-0269">Exonuclease</keyword>
<keyword evidence="12 17" id="KW-0239">DNA-directed DNA polymerase</keyword>
<evidence type="ECO:0000256" key="17">
    <source>
        <dbReference type="RuleBase" id="RU004460"/>
    </source>
</evidence>
<dbReference type="SUPFAM" id="SSF56672">
    <property type="entry name" value="DNA/RNA polymerases"/>
    <property type="match status" value="1"/>
</dbReference>
<dbReference type="SMART" id="SM00482">
    <property type="entry name" value="POLAc"/>
    <property type="match status" value="1"/>
</dbReference>
<evidence type="ECO:0000256" key="16">
    <source>
        <dbReference type="NCBIfam" id="TIGR00593"/>
    </source>
</evidence>
<reference evidence="21 22" key="1">
    <citation type="submission" date="2019-10" db="EMBL/GenBank/DDBJ databases">
        <title>Halotolerant bacteria associated to Saharan-endemic halophytes Stipa tenacissima L. and Atriplex halimus L mitigate salt stress and promote growth of tomato plants.</title>
        <authorList>
            <person name="Dif G."/>
        </authorList>
    </citation>
    <scope>NUCLEOTIDE SEQUENCE [LARGE SCALE GENOMIC DNA]</scope>
    <source>
        <strain evidence="21 22">IS26</strain>
    </source>
</reference>
<evidence type="ECO:0000256" key="4">
    <source>
        <dbReference type="ARBA" id="ARBA00020311"/>
    </source>
</evidence>
<dbReference type="InterPro" id="IPR001098">
    <property type="entry name" value="DNA-dir_DNA_pol_A_palm_dom"/>
</dbReference>
<dbReference type="Pfam" id="PF01367">
    <property type="entry name" value="5_3_exonuc"/>
    <property type="match status" value="1"/>
</dbReference>
<dbReference type="GO" id="GO:0006302">
    <property type="term" value="P:double-strand break repair"/>
    <property type="evidence" value="ECO:0007669"/>
    <property type="project" value="TreeGrafter"/>
</dbReference>
<dbReference type="EMBL" id="WELC01000007">
    <property type="protein sequence ID" value="KAB7631171.1"/>
    <property type="molecule type" value="Genomic_DNA"/>
</dbReference>
<dbReference type="PROSITE" id="PS00447">
    <property type="entry name" value="DNA_POLYMERASE_A"/>
    <property type="match status" value="1"/>
</dbReference>
<evidence type="ECO:0000313" key="21">
    <source>
        <dbReference type="EMBL" id="KAB7631171.1"/>
    </source>
</evidence>
<evidence type="ECO:0000256" key="1">
    <source>
        <dbReference type="ARBA" id="ARBA00007705"/>
    </source>
</evidence>
<dbReference type="SMART" id="SM00279">
    <property type="entry name" value="HhH2"/>
    <property type="match status" value="1"/>
</dbReference>
<feature type="domain" description="5'-3' exonuclease" evidence="19">
    <location>
        <begin position="2"/>
        <end position="256"/>
    </location>
</feature>
<evidence type="ECO:0000259" key="19">
    <source>
        <dbReference type="SMART" id="SM00475"/>
    </source>
</evidence>